<dbReference type="InterPro" id="IPR025714">
    <property type="entry name" value="Methyltranfer_dom"/>
</dbReference>
<dbReference type="Gene3D" id="3.30.2350.10">
    <property type="entry name" value="Pseudouridine synthase"/>
    <property type="match status" value="1"/>
</dbReference>
<dbReference type="SUPFAM" id="SSF53335">
    <property type="entry name" value="S-adenosyl-L-methionine-dependent methyltransferases"/>
    <property type="match status" value="1"/>
</dbReference>
<dbReference type="GO" id="GO:0008168">
    <property type="term" value="F:methyltransferase activity"/>
    <property type="evidence" value="ECO:0007669"/>
    <property type="project" value="UniProtKB-KW"/>
</dbReference>
<dbReference type="STRING" id="461836.A0A0L0DBV3"/>
<accession>A0A0L0DBV3</accession>
<dbReference type="OrthoDB" id="269872at2759"/>
<keyword evidence="3" id="KW-1185">Reference proteome</keyword>
<feature type="domain" description="Methyltransferase" evidence="1">
    <location>
        <begin position="518"/>
        <end position="609"/>
    </location>
</feature>
<dbReference type="GO" id="GO:0009982">
    <property type="term" value="F:pseudouridine synthase activity"/>
    <property type="evidence" value="ECO:0007669"/>
    <property type="project" value="InterPro"/>
</dbReference>
<dbReference type="Proteomes" id="UP000054408">
    <property type="component" value="Unassembled WGS sequence"/>
</dbReference>
<dbReference type="GO" id="GO:0032259">
    <property type="term" value="P:methylation"/>
    <property type="evidence" value="ECO:0007669"/>
    <property type="project" value="UniProtKB-KW"/>
</dbReference>
<dbReference type="InterPro" id="IPR050320">
    <property type="entry name" value="N5-glutamine_MTase"/>
</dbReference>
<reference evidence="2 3" key="1">
    <citation type="submission" date="2010-05" db="EMBL/GenBank/DDBJ databases">
        <title>The Genome Sequence of Thecamonas trahens ATCC 50062.</title>
        <authorList>
            <consortium name="The Broad Institute Genome Sequencing Platform"/>
            <person name="Russ C."/>
            <person name="Cuomo C."/>
            <person name="Shea T."/>
            <person name="Young S.K."/>
            <person name="Zeng Q."/>
            <person name="Koehrsen M."/>
            <person name="Haas B."/>
            <person name="Borodovsky M."/>
            <person name="Guigo R."/>
            <person name="Alvarado L."/>
            <person name="Berlin A."/>
            <person name="Bochicchio J."/>
            <person name="Borenstein D."/>
            <person name="Chapman S."/>
            <person name="Chen Z."/>
            <person name="Freedman E."/>
            <person name="Gellesch M."/>
            <person name="Goldberg J."/>
            <person name="Griggs A."/>
            <person name="Gujja S."/>
            <person name="Heilman E."/>
            <person name="Heiman D."/>
            <person name="Hepburn T."/>
            <person name="Howarth C."/>
            <person name="Jen D."/>
            <person name="Larson L."/>
            <person name="Mehta T."/>
            <person name="Park D."/>
            <person name="Pearson M."/>
            <person name="Roberts A."/>
            <person name="Saif S."/>
            <person name="Shenoy N."/>
            <person name="Sisk P."/>
            <person name="Stolte C."/>
            <person name="Sykes S."/>
            <person name="Thomson T."/>
            <person name="Walk T."/>
            <person name="White J."/>
            <person name="Yandava C."/>
            <person name="Burger G."/>
            <person name="Gray M.W."/>
            <person name="Holland P.W.H."/>
            <person name="King N."/>
            <person name="Lang F.B.F."/>
            <person name="Roger A.J."/>
            <person name="Ruiz-Trillo I."/>
            <person name="Lander E."/>
            <person name="Nusbaum C."/>
        </authorList>
    </citation>
    <scope>NUCLEOTIDE SEQUENCE [LARGE SCALE GENOMIC DNA]</scope>
    <source>
        <strain evidence="2 3">ATCC 50062</strain>
    </source>
</reference>
<dbReference type="CDD" id="cd02440">
    <property type="entry name" value="AdoMet_MTases"/>
    <property type="match status" value="1"/>
</dbReference>
<gene>
    <name evidence="2" type="ORF">AMSG_06104</name>
</gene>
<dbReference type="InterPro" id="IPR002052">
    <property type="entry name" value="DNA_methylase_N6_adenine_CS"/>
</dbReference>
<dbReference type="eggNOG" id="KOG2904">
    <property type="taxonomic scope" value="Eukaryota"/>
</dbReference>
<dbReference type="PANTHER" id="PTHR18895">
    <property type="entry name" value="HEMK METHYLTRANSFERASE"/>
    <property type="match status" value="1"/>
</dbReference>
<evidence type="ECO:0000259" key="1">
    <source>
        <dbReference type="Pfam" id="PF13847"/>
    </source>
</evidence>
<dbReference type="GO" id="GO:0003723">
    <property type="term" value="F:RNA binding"/>
    <property type="evidence" value="ECO:0007669"/>
    <property type="project" value="InterPro"/>
</dbReference>
<dbReference type="AlphaFoldDB" id="A0A0L0DBV3"/>
<dbReference type="InterPro" id="IPR029063">
    <property type="entry name" value="SAM-dependent_MTases_sf"/>
</dbReference>
<evidence type="ECO:0000313" key="3">
    <source>
        <dbReference type="Proteomes" id="UP000054408"/>
    </source>
</evidence>
<dbReference type="SUPFAM" id="SSF55120">
    <property type="entry name" value="Pseudouridine synthase"/>
    <property type="match status" value="1"/>
</dbReference>
<keyword evidence="2" id="KW-0489">Methyltransferase</keyword>
<sequence>MSTTDITVRGETAVIDVSRYPHTRVDSLLSRYFPRLFPTRKEAAKAISAGRLRMGVGMYEETAGECVANGGLEAPEAGWLALALDPIAKAVLATAVVHDDDGRKLLQRTVTVPDSAEGGIKIINAALAWFADMGLSGRKPVRRLIGARAFAVDDVTVATNVFVAAGSRLTLRLPMQPLAQLRSSIAATMAVVVVYEDSVMAVVAKPVGLSPEARGRTPSLRGLLPQLFPPHLLPPHLMPADPMPVPRLASMLDKHVSGLMVVVKSRSVQDSWGIGTYTACRAGGSTIVTGWEALVVGELGDVGQVLCLGTTYPNNDRWSQIEPEMTVVPVACEVGVPDVVDGATPGLCCGDHATTVHVAVVARGSSNNLESISRVRAVVVRDGGAIRAGMYQSRTRTSFVHAGELALVHPVHGTTLYVQTPVDARFETKLAREASFHSIKAAAKEAAIAAAIAEPDSKWTEDDREAMQRLPIPYLLGKARFAGLEFTVTNDVLVPRVSSEPLVDAAVAALAARQLPVTVVDLGTGSGCLIVAVMAKLFAAGVAVDAVRGVGVDISPQALAVARQNALALLPGEADITFVEGDFAALDVLGLTGVDVVVCNPPYLASRAPTAYDAASTLVAEPEIAVVASEAGRGAYLALAAAFQRTPDFLARTIPGELVLEVGGHHRNESIAAEFAPQFEVVDELVTPQGAARGLRLRVCI</sequence>
<name>A0A0L0DBV3_THETB</name>
<dbReference type="Gene3D" id="3.40.50.150">
    <property type="entry name" value="Vaccinia Virus protein VP39"/>
    <property type="match status" value="1"/>
</dbReference>
<dbReference type="RefSeq" id="XP_013757317.1">
    <property type="nucleotide sequence ID" value="XM_013901863.1"/>
</dbReference>
<dbReference type="PANTHER" id="PTHR18895:SF74">
    <property type="entry name" value="MTRF1L RELEASE FACTOR GLUTAMINE METHYLTRANSFERASE"/>
    <property type="match status" value="1"/>
</dbReference>
<dbReference type="EMBL" id="GL349458">
    <property type="protein sequence ID" value="KNC49822.1"/>
    <property type="molecule type" value="Genomic_DNA"/>
</dbReference>
<dbReference type="Pfam" id="PF13847">
    <property type="entry name" value="Methyltransf_31"/>
    <property type="match status" value="1"/>
</dbReference>
<proteinExistence type="predicted"/>
<evidence type="ECO:0000313" key="2">
    <source>
        <dbReference type="EMBL" id="KNC49822.1"/>
    </source>
</evidence>
<dbReference type="GeneID" id="25565358"/>
<dbReference type="GO" id="GO:0001522">
    <property type="term" value="P:pseudouridine synthesis"/>
    <property type="evidence" value="ECO:0007669"/>
    <property type="project" value="InterPro"/>
</dbReference>
<keyword evidence="2" id="KW-0808">Transferase</keyword>
<protein>
    <submittedName>
        <fullName evidence="2">Modification methylase HemK</fullName>
    </submittedName>
</protein>
<organism evidence="2 3">
    <name type="scientific">Thecamonas trahens ATCC 50062</name>
    <dbReference type="NCBI Taxonomy" id="461836"/>
    <lineage>
        <taxon>Eukaryota</taxon>
        <taxon>Apusozoa</taxon>
        <taxon>Apusomonadida</taxon>
        <taxon>Apusomonadidae</taxon>
        <taxon>Thecamonas</taxon>
    </lineage>
</organism>
<dbReference type="InterPro" id="IPR020103">
    <property type="entry name" value="PsdUridine_synth_cat_dom_sf"/>
</dbReference>
<dbReference type="PROSITE" id="PS00092">
    <property type="entry name" value="N6_MTASE"/>
    <property type="match status" value="1"/>
</dbReference>